<dbReference type="OrthoDB" id="10064769at2759"/>
<comment type="subcellular location">
    <subcellularLocation>
        <location evidence="2">Cytoplasm</location>
        <location evidence="2">Cytoskeleton</location>
        <location evidence="2">Microtubule organizing center</location>
        <location evidence="2">Centrosome</location>
    </subcellularLocation>
    <subcellularLocation>
        <location evidence="1">Cytoplasm</location>
        <location evidence="1">Cytoskeleton</location>
        <location evidence="1">Spindle</location>
    </subcellularLocation>
</comment>
<reference evidence="7" key="3">
    <citation type="submission" date="2025-09" db="UniProtKB">
        <authorList>
            <consortium name="Ensembl"/>
        </authorList>
    </citation>
    <scope>IDENTIFICATION</scope>
</reference>
<proteinExistence type="inferred from homology"/>
<dbReference type="PANTHER" id="PTHR28578">
    <property type="entry name" value="MITOTIC-SPINDLE ORGANIZING PROTEIN 2A-RELATED"/>
    <property type="match status" value="1"/>
</dbReference>
<dbReference type="InterPro" id="IPR024332">
    <property type="entry name" value="MOZART2"/>
</dbReference>
<evidence type="ECO:0000256" key="4">
    <source>
        <dbReference type="ARBA" id="ARBA00022490"/>
    </source>
</evidence>
<reference evidence="7" key="2">
    <citation type="submission" date="2025-08" db="UniProtKB">
        <authorList>
            <consortium name="Ensembl"/>
        </authorList>
    </citation>
    <scope>IDENTIFICATION</scope>
</reference>
<evidence type="ECO:0000256" key="2">
    <source>
        <dbReference type="ARBA" id="ARBA00004300"/>
    </source>
</evidence>
<sequence length="207" mass="21668">MSQTPSQTVCSSATDPQTVVVTANVQKYALKKKKVLNAEETELFELSQAAGITLDQEVFKIMVDLLKMNVAPQAVFQTLKSMCASQRAAEGGALDASSSSHTTSAPSAPAAAPTESREEDSLVSAKSSKPPVAPPPASGQRAPTRLNAKAVAYGPQDSQVRSKPSTNLGEKTRETSSQRVQRQPSASRGQKTKSSGSSSSSSQINST</sequence>
<reference evidence="7" key="1">
    <citation type="submission" date="2020-06" db="EMBL/GenBank/DDBJ databases">
        <authorList>
            <consortium name="Wellcome Sanger Institute Data Sharing"/>
        </authorList>
    </citation>
    <scope>NUCLEOTIDE SEQUENCE [LARGE SCALE GENOMIC DNA]</scope>
</reference>
<keyword evidence="4" id="KW-0963">Cytoplasm</keyword>
<dbReference type="Ensembl" id="ENSGWIT00000003956.1">
    <property type="protein sequence ID" value="ENSGWIP00000003667.1"/>
    <property type="gene ID" value="ENSGWIG00000001991.1"/>
</dbReference>
<feature type="region of interest" description="Disordered" evidence="6">
    <location>
        <begin position="93"/>
        <end position="207"/>
    </location>
</feature>
<feature type="compositionally biased region" description="Low complexity" evidence="6">
    <location>
        <begin position="96"/>
        <end position="114"/>
    </location>
</feature>
<dbReference type="GeneID" id="114473615"/>
<dbReference type="Pfam" id="PF12926">
    <property type="entry name" value="MOZART2"/>
    <property type="match status" value="1"/>
</dbReference>
<dbReference type="AlphaFoldDB" id="A0A8C5FZS2"/>
<accession>A0A8C5FZS2</accession>
<dbReference type="Proteomes" id="UP000694680">
    <property type="component" value="Chromosome 12"/>
</dbReference>
<evidence type="ECO:0000256" key="1">
    <source>
        <dbReference type="ARBA" id="ARBA00004186"/>
    </source>
</evidence>
<comment type="similarity">
    <text evidence="3">Belongs to the MOZART2 family.</text>
</comment>
<feature type="compositionally biased region" description="Low complexity" evidence="6">
    <location>
        <begin position="194"/>
        <end position="207"/>
    </location>
</feature>
<feature type="compositionally biased region" description="Polar residues" evidence="6">
    <location>
        <begin position="156"/>
        <end position="169"/>
    </location>
</feature>
<name>A0A8C5FZS2_GOUWI</name>
<evidence type="ECO:0000256" key="5">
    <source>
        <dbReference type="ARBA" id="ARBA00023212"/>
    </source>
</evidence>
<keyword evidence="5" id="KW-0206">Cytoskeleton</keyword>
<evidence type="ECO:0000313" key="7">
    <source>
        <dbReference type="Ensembl" id="ENSGWIP00000003667.1"/>
    </source>
</evidence>
<organism evidence="7 8">
    <name type="scientific">Gouania willdenowi</name>
    <name type="common">Blunt-snouted clingfish</name>
    <name type="synonym">Lepadogaster willdenowi</name>
    <dbReference type="NCBI Taxonomy" id="441366"/>
    <lineage>
        <taxon>Eukaryota</taxon>
        <taxon>Metazoa</taxon>
        <taxon>Chordata</taxon>
        <taxon>Craniata</taxon>
        <taxon>Vertebrata</taxon>
        <taxon>Euteleostomi</taxon>
        <taxon>Actinopterygii</taxon>
        <taxon>Neopterygii</taxon>
        <taxon>Teleostei</taxon>
        <taxon>Neoteleostei</taxon>
        <taxon>Acanthomorphata</taxon>
        <taxon>Ovalentaria</taxon>
        <taxon>Blenniimorphae</taxon>
        <taxon>Blenniiformes</taxon>
        <taxon>Gobiesocoidei</taxon>
        <taxon>Gobiesocidae</taxon>
        <taxon>Gobiesocinae</taxon>
        <taxon>Gouania</taxon>
    </lineage>
</organism>
<dbReference type="GO" id="GO:0005813">
    <property type="term" value="C:centrosome"/>
    <property type="evidence" value="ECO:0007669"/>
    <property type="project" value="UniProtKB-SubCell"/>
</dbReference>
<dbReference type="GO" id="GO:0005819">
    <property type="term" value="C:spindle"/>
    <property type="evidence" value="ECO:0007669"/>
    <property type="project" value="UniProtKB-SubCell"/>
</dbReference>
<feature type="compositionally biased region" description="Polar residues" evidence="6">
    <location>
        <begin position="177"/>
        <end position="193"/>
    </location>
</feature>
<dbReference type="CTD" id="80097"/>
<keyword evidence="8" id="KW-1185">Reference proteome</keyword>
<dbReference type="RefSeq" id="XP_028319158.1">
    <property type="nucleotide sequence ID" value="XM_028463357.1"/>
</dbReference>
<protein>
    <submittedName>
        <fullName evidence="7">Mitotic-spindle organizing protein 2-like</fullName>
    </submittedName>
</protein>
<dbReference type="PANTHER" id="PTHR28578:SF2">
    <property type="entry name" value="MITOTIC-SPINDLE ORGANIZING PROTEIN 2"/>
    <property type="match status" value="1"/>
</dbReference>
<evidence type="ECO:0000313" key="8">
    <source>
        <dbReference type="Proteomes" id="UP000694680"/>
    </source>
</evidence>
<evidence type="ECO:0000256" key="6">
    <source>
        <dbReference type="SAM" id="MobiDB-lite"/>
    </source>
</evidence>
<evidence type="ECO:0000256" key="3">
    <source>
        <dbReference type="ARBA" id="ARBA00007286"/>
    </source>
</evidence>
<gene>
    <name evidence="7" type="primary">mzt2b</name>
</gene>